<dbReference type="PANTHER" id="PTHR31973:SF195">
    <property type="entry name" value="MUDR FAMILY TRANSPOSASE"/>
    <property type="match status" value="1"/>
</dbReference>
<keyword evidence="4" id="KW-1185">Reference proteome</keyword>
<sequence>MEPPEVPIWGPLTRSMKFGSKKEVRHVIDNEAMTRHFEWHTTHSNTKRLIFRCRNHNEGCNVRIRAINSKRHGHWVISRALNTHTCVSSITSQGHPQLNSRVVVAAIKHLIEKDPDLKVKVIIADIASRYGYMINYKKAWHGKQKALAAVYGDWEESYAFLPMLILALEALTLALFSPLDTKMKRYNRQSQVTNAISDDYFEHSSHLLMVLASVSL</sequence>
<accession>A0AAV2GRN9</accession>
<dbReference type="Proteomes" id="UP001497516">
    <property type="component" value="Chromosome 9"/>
</dbReference>
<dbReference type="EMBL" id="OZ034822">
    <property type="protein sequence ID" value="CAL1413132.1"/>
    <property type="molecule type" value="Genomic_DNA"/>
</dbReference>
<evidence type="ECO:0000259" key="2">
    <source>
        <dbReference type="Pfam" id="PF03108"/>
    </source>
</evidence>
<feature type="transmembrane region" description="Helical" evidence="1">
    <location>
        <begin position="158"/>
        <end position="179"/>
    </location>
</feature>
<protein>
    <recommendedName>
        <fullName evidence="2">Transposase MuDR plant domain-containing protein</fullName>
    </recommendedName>
</protein>
<evidence type="ECO:0000313" key="4">
    <source>
        <dbReference type="Proteomes" id="UP001497516"/>
    </source>
</evidence>
<gene>
    <name evidence="3" type="ORF">LTRI10_LOCUS52383</name>
</gene>
<dbReference type="AlphaFoldDB" id="A0AAV2GRN9"/>
<name>A0AAV2GRN9_9ROSI</name>
<dbReference type="PANTHER" id="PTHR31973">
    <property type="entry name" value="POLYPROTEIN, PUTATIVE-RELATED"/>
    <property type="match status" value="1"/>
</dbReference>
<dbReference type="Pfam" id="PF03108">
    <property type="entry name" value="DBD_Tnp_Mut"/>
    <property type="match status" value="1"/>
</dbReference>
<proteinExistence type="predicted"/>
<keyword evidence="1" id="KW-1133">Transmembrane helix</keyword>
<keyword evidence="1" id="KW-0812">Transmembrane</keyword>
<feature type="domain" description="Transposase MuDR plant" evidence="2">
    <location>
        <begin position="16"/>
        <end position="72"/>
    </location>
</feature>
<evidence type="ECO:0000313" key="3">
    <source>
        <dbReference type="EMBL" id="CAL1413132.1"/>
    </source>
</evidence>
<organism evidence="3 4">
    <name type="scientific">Linum trigynum</name>
    <dbReference type="NCBI Taxonomy" id="586398"/>
    <lineage>
        <taxon>Eukaryota</taxon>
        <taxon>Viridiplantae</taxon>
        <taxon>Streptophyta</taxon>
        <taxon>Embryophyta</taxon>
        <taxon>Tracheophyta</taxon>
        <taxon>Spermatophyta</taxon>
        <taxon>Magnoliopsida</taxon>
        <taxon>eudicotyledons</taxon>
        <taxon>Gunneridae</taxon>
        <taxon>Pentapetalae</taxon>
        <taxon>rosids</taxon>
        <taxon>fabids</taxon>
        <taxon>Malpighiales</taxon>
        <taxon>Linaceae</taxon>
        <taxon>Linum</taxon>
    </lineage>
</organism>
<keyword evidence="1" id="KW-0472">Membrane</keyword>
<dbReference type="InterPro" id="IPR004332">
    <property type="entry name" value="Transposase_MuDR"/>
</dbReference>
<reference evidence="3 4" key="1">
    <citation type="submission" date="2024-04" db="EMBL/GenBank/DDBJ databases">
        <authorList>
            <person name="Fracassetti M."/>
        </authorList>
    </citation>
    <scope>NUCLEOTIDE SEQUENCE [LARGE SCALE GENOMIC DNA]</scope>
</reference>
<evidence type="ECO:0000256" key="1">
    <source>
        <dbReference type="SAM" id="Phobius"/>
    </source>
</evidence>